<dbReference type="Proteomes" id="UP000018468">
    <property type="component" value="Linkage group LG7"/>
</dbReference>
<dbReference type="FunCoup" id="W5MWI0">
    <property type="interactions" value="1084"/>
</dbReference>
<feature type="domain" description="C3H1-type" evidence="13">
    <location>
        <begin position="629"/>
        <end position="653"/>
    </location>
</feature>
<dbReference type="GO" id="GO:0008270">
    <property type="term" value="F:zinc ion binding"/>
    <property type="evidence" value="ECO:0007669"/>
    <property type="project" value="UniProtKB-KW"/>
</dbReference>
<feature type="compositionally biased region" description="Low complexity" evidence="12">
    <location>
        <begin position="230"/>
        <end position="242"/>
    </location>
</feature>
<sequence>MEIGTEISKKIRAAIKGKLQELGAYVDEELPDYIMVMVANKKNAQQMADDLSLFLGNNTIKFTIWLHGVLEKLRSVAVVRAEPSVLKPQLACTDASAELLAGKGRPPCGGSANRRDEEPRGLAVSSSRADRTDSWVSTSSSQEHQVSSGRRSTERNVPRLMSTVKPLVEPLSEEAIIDIKPEPDDDLIDEDLRFAGDAASSAGLRKRPLVTLTYSSGRPTAEPSRPPPGSQQSASMSDSSSQPAGRADEGRPCSYRPAEALGPTETSLGLYSRLQDSSGQSIRSVFFRRRGHSMITEEDMSWKRKAPVVSSIVRVSKTAEEDLDSDEQEEEEEENYGARSGGLSSSVSLPSKPERRPTLPPSKQANKNLILKAISEAQESVSKTTNYPTAAAPQRQMVPVAPRTRSASEDMGAAVQQVQESLRSAEFSLQTRAPMETVSERRPVQTRSLGSRLQPDTQEESLRRLQAGVSEMSAVKPNDTRSFILKRSQLEDVGSVRSRLGTLVPVEFKEVSTSVAQTRDASEPRHCPSPKFIVTLDGVPSPQGYMDEEDRDAEDTVLKENVKIIKSKLSARQLDRKPKMNVHQRLERELDYSDDEGETDVVPIKRQKVLERCKYWPVCKSGAECVYHHPTTLCKTFPSCKFGDKCLFVHPNCKYDAKCTKADCPYTHASRRGPALPVKPVPQSSGNICRFFPDCRKLDCQFYHPKPCRFTTQCKRPDCNFYHPSVSLPPRHALKWTKAQNRY</sequence>
<organism evidence="14 15">
    <name type="scientific">Lepisosteus oculatus</name>
    <name type="common">Spotted gar</name>
    <dbReference type="NCBI Taxonomy" id="7918"/>
    <lineage>
        <taxon>Eukaryota</taxon>
        <taxon>Metazoa</taxon>
        <taxon>Chordata</taxon>
        <taxon>Craniata</taxon>
        <taxon>Vertebrata</taxon>
        <taxon>Euteleostomi</taxon>
        <taxon>Actinopterygii</taxon>
        <taxon>Neopterygii</taxon>
        <taxon>Holostei</taxon>
        <taxon>Semionotiformes</taxon>
        <taxon>Lepisosteidae</taxon>
        <taxon>Lepisosteus</taxon>
    </lineage>
</organism>
<feature type="region of interest" description="Disordered" evidence="12">
    <location>
        <begin position="317"/>
        <end position="366"/>
    </location>
</feature>
<dbReference type="SMART" id="SM00356">
    <property type="entry name" value="ZnF_C3H1"/>
    <property type="match status" value="3"/>
</dbReference>
<feature type="region of interest" description="Disordered" evidence="12">
    <location>
        <begin position="214"/>
        <end position="261"/>
    </location>
</feature>
<evidence type="ECO:0000256" key="12">
    <source>
        <dbReference type="SAM" id="MobiDB-lite"/>
    </source>
</evidence>
<feature type="zinc finger region" description="C3H1-type" evidence="10">
    <location>
        <begin position="629"/>
        <end position="653"/>
    </location>
</feature>
<evidence type="ECO:0000256" key="11">
    <source>
        <dbReference type="RuleBase" id="RU369058"/>
    </source>
</evidence>
<evidence type="ECO:0000256" key="2">
    <source>
        <dbReference type="ARBA" id="ARBA00008423"/>
    </source>
</evidence>
<dbReference type="GO" id="GO:0005634">
    <property type="term" value="C:nucleus"/>
    <property type="evidence" value="ECO:0000318"/>
    <property type="project" value="GO_Central"/>
</dbReference>
<evidence type="ECO:0000256" key="3">
    <source>
        <dbReference type="ARBA" id="ARBA00015071"/>
    </source>
</evidence>
<dbReference type="Pfam" id="PF14608">
    <property type="entry name" value="zf-CCCH_2"/>
    <property type="match status" value="5"/>
</dbReference>
<dbReference type="GO" id="GO:0008143">
    <property type="term" value="F:poly(A) binding"/>
    <property type="evidence" value="ECO:0000318"/>
    <property type="project" value="GO_Central"/>
</dbReference>
<dbReference type="STRING" id="7918.ENSLOCP00000012739"/>
<keyword evidence="8 11" id="KW-0694">RNA-binding</keyword>
<dbReference type="Gene3D" id="4.10.1000.30">
    <property type="match status" value="1"/>
</dbReference>
<evidence type="ECO:0000256" key="4">
    <source>
        <dbReference type="ARBA" id="ARBA00022723"/>
    </source>
</evidence>
<evidence type="ECO:0000256" key="7">
    <source>
        <dbReference type="ARBA" id="ARBA00022833"/>
    </source>
</evidence>
<feature type="compositionally biased region" description="Polar residues" evidence="12">
    <location>
        <begin position="445"/>
        <end position="456"/>
    </location>
</feature>
<dbReference type="GO" id="GO:0016607">
    <property type="term" value="C:nuclear speck"/>
    <property type="evidence" value="ECO:0007669"/>
    <property type="project" value="UniProtKB-SubCell"/>
</dbReference>
<keyword evidence="9 11" id="KW-0539">Nucleus</keyword>
<feature type="region of interest" description="Disordered" evidence="12">
    <location>
        <begin position="435"/>
        <end position="459"/>
    </location>
</feature>
<dbReference type="AlphaFoldDB" id="W5MWI0"/>
<reference evidence="15" key="1">
    <citation type="submission" date="2011-12" db="EMBL/GenBank/DDBJ databases">
        <title>The Draft Genome of Lepisosteus oculatus.</title>
        <authorList>
            <consortium name="The Broad Institute Genome Assembly &amp; Analysis Group"/>
            <consortium name="Computational R&amp;D Group"/>
            <consortium name="and Sequencing Platform"/>
            <person name="Di Palma F."/>
            <person name="Alfoldi J."/>
            <person name="Johnson J."/>
            <person name="Berlin A."/>
            <person name="Gnerre S."/>
            <person name="Jaffe D."/>
            <person name="MacCallum I."/>
            <person name="Young S."/>
            <person name="Walker B.J."/>
            <person name="Lander E.S."/>
            <person name="Lindblad-Toh K."/>
        </authorList>
    </citation>
    <scope>NUCLEOTIDE SEQUENCE [LARGE SCALE GENOMIC DNA]</scope>
</reference>
<dbReference type="EMBL" id="AHAT01003765">
    <property type="status" value="NOT_ANNOTATED_CDS"/>
    <property type="molecule type" value="Genomic_DNA"/>
</dbReference>
<evidence type="ECO:0000313" key="14">
    <source>
        <dbReference type="Ensembl" id="ENSLOCP00000012739.1"/>
    </source>
</evidence>
<evidence type="ECO:0000256" key="5">
    <source>
        <dbReference type="ARBA" id="ARBA00022737"/>
    </source>
</evidence>
<dbReference type="eggNOG" id="KOG3702">
    <property type="taxonomic scope" value="Eukaryota"/>
</dbReference>
<keyword evidence="4 10" id="KW-0479">Metal-binding</keyword>
<dbReference type="Gene3D" id="1.20.1390.10">
    <property type="entry name" value="PWI domain"/>
    <property type="match status" value="1"/>
</dbReference>
<dbReference type="InterPro" id="IPR040366">
    <property type="entry name" value="Nab2/ZC3H14"/>
</dbReference>
<evidence type="ECO:0000256" key="9">
    <source>
        <dbReference type="ARBA" id="ARBA00023242"/>
    </source>
</evidence>
<reference evidence="14" key="2">
    <citation type="submission" date="2025-08" db="UniProtKB">
        <authorList>
            <consortium name="Ensembl"/>
        </authorList>
    </citation>
    <scope>IDENTIFICATION</scope>
</reference>
<protein>
    <recommendedName>
        <fullName evidence="3 11">Zinc finger CCCH domain-containing protein 14</fullName>
    </recommendedName>
</protein>
<keyword evidence="7 10" id="KW-0862">Zinc</keyword>
<dbReference type="GeneTree" id="ENSGT00440000038430"/>
<dbReference type="FunFam" id="4.10.1000.40:FF:000006">
    <property type="entry name" value="Zinc finger CCCH domain-containing protein 14"/>
    <property type="match status" value="1"/>
</dbReference>
<feature type="compositionally biased region" description="Acidic residues" evidence="12">
    <location>
        <begin position="321"/>
        <end position="335"/>
    </location>
</feature>
<feature type="compositionally biased region" description="Low complexity" evidence="12">
    <location>
        <begin position="341"/>
        <end position="351"/>
    </location>
</feature>
<evidence type="ECO:0000256" key="1">
    <source>
        <dbReference type="ARBA" id="ARBA00004324"/>
    </source>
</evidence>
<dbReference type="OMA" id="CPYTHVS"/>
<keyword evidence="6 10" id="KW-0863">Zinc-finger</keyword>
<dbReference type="GO" id="GO:0043488">
    <property type="term" value="P:regulation of mRNA stability"/>
    <property type="evidence" value="ECO:0000318"/>
    <property type="project" value="GO_Central"/>
</dbReference>
<dbReference type="InterPro" id="IPR000571">
    <property type="entry name" value="Znf_CCCH"/>
</dbReference>
<dbReference type="FunFam" id="1.20.1390.10:FF:000006">
    <property type="entry name" value="zinc finger CCCH domain-containing protein 14"/>
    <property type="match status" value="1"/>
</dbReference>
<dbReference type="Gene3D" id="4.10.1000.40">
    <property type="match status" value="1"/>
</dbReference>
<keyword evidence="15" id="KW-1185">Reference proteome</keyword>
<dbReference type="InParanoid" id="W5MWI0"/>
<dbReference type="Bgee" id="ENSLOCG00000010387">
    <property type="expression patterns" value="Expressed in muscle tissue and 13 other cell types or tissues"/>
</dbReference>
<comment type="subcellular location">
    <subcellularLocation>
        <location evidence="1 11">Nucleus speckle</location>
    </subcellularLocation>
</comment>
<dbReference type="PANTHER" id="PTHR14738:SF29">
    <property type="entry name" value="ZINC FINGER CCCH DOMAIN-CONTAINING PROTEIN 14"/>
    <property type="match status" value="1"/>
</dbReference>
<accession>W5MWI0</accession>
<keyword evidence="5 11" id="KW-0677">Repeat</keyword>
<evidence type="ECO:0000256" key="8">
    <source>
        <dbReference type="ARBA" id="ARBA00022884"/>
    </source>
</evidence>
<comment type="similarity">
    <text evidence="2 11">Belongs to the ZC3H14 family.</text>
</comment>
<evidence type="ECO:0000256" key="10">
    <source>
        <dbReference type="PROSITE-ProRule" id="PRU00723"/>
    </source>
</evidence>
<name>W5MWI0_LEPOC</name>
<evidence type="ECO:0000313" key="15">
    <source>
        <dbReference type="Proteomes" id="UP000018468"/>
    </source>
</evidence>
<reference evidence="14" key="3">
    <citation type="submission" date="2025-09" db="UniProtKB">
        <authorList>
            <consortium name="Ensembl"/>
        </authorList>
    </citation>
    <scope>IDENTIFICATION</scope>
</reference>
<dbReference type="FunFam" id="4.10.1000.30:FF:000001">
    <property type="entry name" value="Zinc finger CCCH domain-containing protein 14"/>
    <property type="match status" value="1"/>
</dbReference>
<proteinExistence type="inferred from homology"/>
<evidence type="ECO:0000259" key="13">
    <source>
        <dbReference type="PROSITE" id="PS50103"/>
    </source>
</evidence>
<dbReference type="GO" id="GO:0005737">
    <property type="term" value="C:cytoplasm"/>
    <property type="evidence" value="ECO:0000318"/>
    <property type="project" value="GO_Central"/>
</dbReference>
<dbReference type="Ensembl" id="ENSLOCT00000012763.1">
    <property type="protein sequence ID" value="ENSLOCP00000012739.1"/>
    <property type="gene ID" value="ENSLOCG00000010387.1"/>
</dbReference>
<evidence type="ECO:0000256" key="6">
    <source>
        <dbReference type="ARBA" id="ARBA00022771"/>
    </source>
</evidence>
<dbReference type="HOGENOM" id="CLU_022605_0_0_1"/>
<feature type="compositionally biased region" description="Low complexity" evidence="12">
    <location>
        <begin position="136"/>
        <end position="148"/>
    </location>
</feature>
<dbReference type="PROSITE" id="PS50103">
    <property type="entry name" value="ZF_C3H1"/>
    <property type="match status" value="1"/>
</dbReference>
<dbReference type="PANTHER" id="PTHR14738">
    <property type="entry name" value="ZINC FINGER CCCH DOMAIN-CONTAINING PROTEIN 14"/>
    <property type="match status" value="1"/>
</dbReference>
<feature type="region of interest" description="Disordered" evidence="12">
    <location>
        <begin position="101"/>
        <end position="165"/>
    </location>
</feature>
<comment type="function">
    <text evidence="11">RNA-binding protein involved in the biogenesis of circular RNAs (circRNAs), which are produced by back-splicing circularization of pre-mRNAs. Acts by binding to both exon-intron boundary and 3'-UTR of pre-mRNAs to promote circRNA biogenesis through dimerization and the association with the spliceosome.</text>
</comment>